<dbReference type="InterPro" id="IPR000719">
    <property type="entry name" value="Prot_kinase_dom"/>
</dbReference>
<dbReference type="OrthoDB" id="1911848at2759"/>
<gene>
    <name evidence="2" type="ORF">PSALAMII_LOCUS7962</name>
</gene>
<dbReference type="Proteomes" id="UP001152649">
    <property type="component" value="Unassembled WGS sequence"/>
</dbReference>
<feature type="domain" description="Protein kinase" evidence="1">
    <location>
        <begin position="184"/>
        <end position="460"/>
    </location>
</feature>
<sequence length="524" mass="59439">MDPVSFACGVLGAADVCLKSGKYLIRKFGDYRNAERDIVDIVLRMKTLWLKTEIQLESIKKLWGSFDPRLQALFDELIGHLQTKLQIASNSLDRVMDGKQYEGGTVKKFKAAYFKKNIQQAVQELEDWQGRFEPTWLLITLVTSPAIDRYLEGKNDQTSVPTGKLKELRDAMSRKVEARQGSIFIKEENISGGYKSLPWSEVCTTRLSGSDKRFLIDQITYLDSDISLATVHIRDLARRLSTSDPAEFGILRCRGVIKSSSRAGTSFKLVFEIPPTLSSPQTLREILLHKAPHPLNQRFQLAKQLTRSLMFVHTFGFVHKSIRPDTIIVFRESERMLGHSFLTGFERFRPGNAETLLSGDSSWEKNLYRHPKRQGIHPEERYIMQHDIYSLGVCLLEIGLWNSFVRPADGSSLEPSESLKSVKEALLSGNRPSFVKDGLVQIATKRLSGLMGQRYADIVLSCLTCLDPGDTNLFGKEEDLEDEDGIVVGVQFIEKVLNIWPVRVLFVANYDCMKVLLQIEDIRV</sequence>
<dbReference type="EMBL" id="CAJVPG010000410">
    <property type="protein sequence ID" value="CAG8402823.1"/>
    <property type="molecule type" value="Genomic_DNA"/>
</dbReference>
<dbReference type="PANTHER" id="PTHR37542">
    <property type="entry name" value="HELO DOMAIN-CONTAINING PROTEIN-RELATED"/>
    <property type="match status" value="1"/>
</dbReference>
<dbReference type="Gene3D" id="1.10.510.10">
    <property type="entry name" value="Transferase(Phosphotransferase) domain 1"/>
    <property type="match status" value="1"/>
</dbReference>
<protein>
    <recommendedName>
        <fullName evidence="1">Protein kinase domain-containing protein</fullName>
    </recommendedName>
</protein>
<dbReference type="AlphaFoldDB" id="A0A9W4NRQ7"/>
<dbReference type="PROSITE" id="PS50011">
    <property type="entry name" value="PROTEIN_KINASE_DOM"/>
    <property type="match status" value="1"/>
</dbReference>
<evidence type="ECO:0000313" key="2">
    <source>
        <dbReference type="EMBL" id="CAG8402823.1"/>
    </source>
</evidence>
<evidence type="ECO:0000313" key="3">
    <source>
        <dbReference type="Proteomes" id="UP001152649"/>
    </source>
</evidence>
<name>A0A9W4NRQ7_9EURO</name>
<dbReference type="InterPro" id="IPR011009">
    <property type="entry name" value="Kinase-like_dom_sf"/>
</dbReference>
<evidence type="ECO:0000259" key="1">
    <source>
        <dbReference type="PROSITE" id="PS50011"/>
    </source>
</evidence>
<accession>A0A9W4NRQ7</accession>
<proteinExistence type="predicted"/>
<comment type="caution">
    <text evidence="2">The sequence shown here is derived from an EMBL/GenBank/DDBJ whole genome shotgun (WGS) entry which is preliminary data.</text>
</comment>
<organism evidence="2 3">
    <name type="scientific">Penicillium salamii</name>
    <dbReference type="NCBI Taxonomy" id="1612424"/>
    <lineage>
        <taxon>Eukaryota</taxon>
        <taxon>Fungi</taxon>
        <taxon>Dikarya</taxon>
        <taxon>Ascomycota</taxon>
        <taxon>Pezizomycotina</taxon>
        <taxon>Eurotiomycetes</taxon>
        <taxon>Eurotiomycetidae</taxon>
        <taxon>Eurotiales</taxon>
        <taxon>Aspergillaceae</taxon>
        <taxon>Penicillium</taxon>
    </lineage>
</organism>
<dbReference type="SUPFAM" id="SSF56112">
    <property type="entry name" value="Protein kinase-like (PK-like)"/>
    <property type="match status" value="1"/>
</dbReference>
<dbReference type="PANTHER" id="PTHR37542:SF1">
    <property type="entry name" value="PRION-INHIBITION AND PROPAGATION HELO DOMAIN-CONTAINING PROTEIN"/>
    <property type="match status" value="1"/>
</dbReference>
<keyword evidence="3" id="KW-1185">Reference proteome</keyword>
<dbReference type="GO" id="GO:0004672">
    <property type="term" value="F:protein kinase activity"/>
    <property type="evidence" value="ECO:0007669"/>
    <property type="project" value="InterPro"/>
</dbReference>
<dbReference type="GO" id="GO:0005524">
    <property type="term" value="F:ATP binding"/>
    <property type="evidence" value="ECO:0007669"/>
    <property type="project" value="InterPro"/>
</dbReference>
<reference evidence="2" key="1">
    <citation type="submission" date="2021-07" db="EMBL/GenBank/DDBJ databases">
        <authorList>
            <person name="Branca A.L. A."/>
        </authorList>
    </citation>
    <scope>NUCLEOTIDE SEQUENCE</scope>
</reference>